<dbReference type="PROSITE" id="PS50005">
    <property type="entry name" value="TPR"/>
    <property type="match status" value="5"/>
</dbReference>
<feature type="repeat" description="TPR" evidence="6">
    <location>
        <begin position="54"/>
        <end position="87"/>
    </location>
</feature>
<keyword evidence="5" id="KW-0256">Endoplasmic reticulum</keyword>
<feature type="compositionally biased region" description="Basic and acidic residues" evidence="7">
    <location>
        <begin position="466"/>
        <end position="484"/>
    </location>
</feature>
<gene>
    <name evidence="10" type="ORF">PV327_009348</name>
</gene>
<evidence type="ECO:0000259" key="9">
    <source>
        <dbReference type="PROSITE" id="PS50076"/>
    </source>
</evidence>
<evidence type="ECO:0000256" key="7">
    <source>
        <dbReference type="SAM" id="MobiDB-lite"/>
    </source>
</evidence>
<dbReference type="GO" id="GO:0051787">
    <property type="term" value="F:misfolded protein binding"/>
    <property type="evidence" value="ECO:0007669"/>
    <property type="project" value="TreeGrafter"/>
</dbReference>
<feature type="repeat" description="TPR" evidence="6">
    <location>
        <begin position="122"/>
        <end position="155"/>
    </location>
</feature>
<dbReference type="Gene3D" id="1.10.287.110">
    <property type="entry name" value="DnaJ domain"/>
    <property type="match status" value="1"/>
</dbReference>
<dbReference type="GO" id="GO:0034975">
    <property type="term" value="P:protein folding in endoplasmic reticulum"/>
    <property type="evidence" value="ECO:0007669"/>
    <property type="project" value="TreeGrafter"/>
</dbReference>
<evidence type="ECO:0000256" key="6">
    <source>
        <dbReference type="PROSITE-ProRule" id="PRU00339"/>
    </source>
</evidence>
<dbReference type="InterPro" id="IPR051727">
    <property type="entry name" value="DnaJ_C3_Co-chaperones"/>
</dbReference>
<dbReference type="InterPro" id="IPR011990">
    <property type="entry name" value="TPR-like_helical_dom_sf"/>
</dbReference>
<dbReference type="InterPro" id="IPR019734">
    <property type="entry name" value="TPR_rpt"/>
</dbReference>
<dbReference type="CDD" id="cd06257">
    <property type="entry name" value="DnaJ"/>
    <property type="match status" value="1"/>
</dbReference>
<feature type="transmembrane region" description="Helical" evidence="8">
    <location>
        <begin position="28"/>
        <end position="49"/>
    </location>
</feature>
<comment type="caution">
    <text evidence="10">The sequence shown here is derived from an EMBL/GenBank/DDBJ whole genome shotgun (WGS) entry which is preliminary data.</text>
</comment>
<evidence type="ECO:0000256" key="3">
    <source>
        <dbReference type="ARBA" id="ARBA00022737"/>
    </source>
</evidence>
<dbReference type="PROSITE" id="PS50076">
    <property type="entry name" value="DNAJ_2"/>
    <property type="match status" value="1"/>
</dbReference>
<dbReference type="FunFam" id="1.25.40.10:FF:000224">
    <property type="entry name" value="DnaJ and TPR domain protein"/>
    <property type="match status" value="1"/>
</dbReference>
<reference evidence="10" key="2">
    <citation type="submission" date="2023-03" db="EMBL/GenBank/DDBJ databases">
        <authorList>
            <person name="Inwood S.N."/>
            <person name="Skelly J.G."/>
            <person name="Guhlin J."/>
            <person name="Harrop T.W.R."/>
            <person name="Goldson S.G."/>
            <person name="Dearden P.K."/>
        </authorList>
    </citation>
    <scope>NUCLEOTIDE SEQUENCE</scope>
    <source>
        <strain evidence="10">Lincoln</strain>
        <tissue evidence="10">Whole body</tissue>
    </source>
</reference>
<evidence type="ECO:0000256" key="5">
    <source>
        <dbReference type="ARBA" id="ARBA00022824"/>
    </source>
</evidence>
<protein>
    <recommendedName>
        <fullName evidence="9">J domain-containing protein</fullName>
    </recommendedName>
</protein>
<dbReference type="Proteomes" id="UP001168972">
    <property type="component" value="Unassembled WGS sequence"/>
</dbReference>
<proteinExistence type="predicted"/>
<keyword evidence="8" id="KW-1133">Transmembrane helix</keyword>
<dbReference type="Pfam" id="PF00226">
    <property type="entry name" value="DnaJ"/>
    <property type="match status" value="1"/>
</dbReference>
<dbReference type="SUPFAM" id="SSF48452">
    <property type="entry name" value="TPR-like"/>
    <property type="match status" value="2"/>
</dbReference>
<dbReference type="AlphaFoldDB" id="A0AA39FTV2"/>
<dbReference type="SUPFAM" id="SSF46565">
    <property type="entry name" value="Chaperone J-domain"/>
    <property type="match status" value="1"/>
</dbReference>
<evidence type="ECO:0000256" key="1">
    <source>
        <dbReference type="ARBA" id="ARBA00004319"/>
    </source>
</evidence>
<feature type="repeat" description="TPR" evidence="6">
    <location>
        <begin position="88"/>
        <end position="121"/>
    </location>
</feature>
<feature type="region of interest" description="Disordered" evidence="7">
    <location>
        <begin position="466"/>
        <end position="494"/>
    </location>
</feature>
<keyword evidence="2" id="KW-0732">Signal</keyword>
<dbReference type="SMART" id="SM00028">
    <property type="entry name" value="TPR"/>
    <property type="match status" value="7"/>
</dbReference>
<dbReference type="Gene3D" id="1.25.40.10">
    <property type="entry name" value="Tetratricopeptide repeat domain"/>
    <property type="match status" value="1"/>
</dbReference>
<sequence length="511" mass="58568">MCIKVKQLVSAHSVKTINHIEYYSMSKIMFPCGLIFVLLNLLLDVGGTISQGEIAKHLELGWNFLARGQLQDALTQYHAAVDGDPNNYLTYYKRGIVYLALERPKLALSDFNKVLELKPDFTSARLQRAQLLLKQALFDQALQDFNDVLAVEPNNQEALNGIYLIEPTKNDVYKAKVFAQKGGHVEAIQLITDIIEICPWASELREIRAECHVALGDYMNAVSDMQSTTKLLTDNTRGFYKLSVFRYRLGHVDKALAEIRNCLKLDPEHKECFPFYKKIKKIAKYLNDATAAEESRQFPDCIESAQRVLKSEPTVDNVRFSAYQILCKCYTNNNEPSLAVKHCQDGLKIHRHSDLLCDSAEAYLAAEMYDDAIREVKEALEIDPHFPRAKELLQTAHQRQKMSESRDYYKILGIPRSASKREVIKAYRKAAQKWHPDNFPDPDEKKLAQKKFIDIAAAKEVLTDEEKRAKFDRGEDPLDPESGKHQQGFNPFHEFQHFQGGSPFQFKFHFN</sequence>
<accession>A0AA39FTV2</accession>
<dbReference type="GO" id="GO:0051087">
    <property type="term" value="F:protein-folding chaperone binding"/>
    <property type="evidence" value="ECO:0007669"/>
    <property type="project" value="TreeGrafter"/>
</dbReference>
<keyword evidence="3" id="KW-0677">Repeat</keyword>
<evidence type="ECO:0000256" key="8">
    <source>
        <dbReference type="SAM" id="Phobius"/>
    </source>
</evidence>
<evidence type="ECO:0000313" key="11">
    <source>
        <dbReference type="Proteomes" id="UP001168972"/>
    </source>
</evidence>
<evidence type="ECO:0000313" key="10">
    <source>
        <dbReference type="EMBL" id="KAK0175608.1"/>
    </source>
</evidence>
<feature type="domain" description="J" evidence="9">
    <location>
        <begin position="407"/>
        <end position="475"/>
    </location>
</feature>
<reference evidence="10" key="1">
    <citation type="journal article" date="2023" name="bioRxiv">
        <title>Scaffold-level genome assemblies of two parasitoid biocontrol wasps reveal the parthenogenesis mechanism and an associated novel virus.</title>
        <authorList>
            <person name="Inwood S."/>
            <person name="Skelly J."/>
            <person name="Guhlin J."/>
            <person name="Harrop T."/>
            <person name="Goldson S."/>
            <person name="Dearden P."/>
        </authorList>
    </citation>
    <scope>NUCLEOTIDE SEQUENCE</scope>
    <source>
        <strain evidence="10">Lincoln</strain>
        <tissue evidence="10">Whole body</tissue>
    </source>
</reference>
<dbReference type="InterPro" id="IPR036869">
    <property type="entry name" value="J_dom_sf"/>
</dbReference>
<dbReference type="EMBL" id="JAQQBR010000005">
    <property type="protein sequence ID" value="KAK0175608.1"/>
    <property type="molecule type" value="Genomic_DNA"/>
</dbReference>
<feature type="repeat" description="TPR" evidence="6">
    <location>
        <begin position="236"/>
        <end position="269"/>
    </location>
</feature>
<evidence type="ECO:0000256" key="4">
    <source>
        <dbReference type="ARBA" id="ARBA00022803"/>
    </source>
</evidence>
<evidence type="ECO:0000256" key="2">
    <source>
        <dbReference type="ARBA" id="ARBA00022729"/>
    </source>
</evidence>
<keyword evidence="8" id="KW-0472">Membrane</keyword>
<keyword evidence="4 6" id="KW-0802">TPR repeat</keyword>
<keyword evidence="8" id="KW-0812">Transmembrane</keyword>
<dbReference type="SMART" id="SM00271">
    <property type="entry name" value="DnaJ"/>
    <property type="match status" value="1"/>
</dbReference>
<feature type="repeat" description="TPR" evidence="6">
    <location>
        <begin position="353"/>
        <end position="386"/>
    </location>
</feature>
<dbReference type="PRINTS" id="PR00625">
    <property type="entry name" value="JDOMAIN"/>
</dbReference>
<dbReference type="InterPro" id="IPR001623">
    <property type="entry name" value="DnaJ_domain"/>
</dbReference>
<dbReference type="Pfam" id="PF13414">
    <property type="entry name" value="TPR_11"/>
    <property type="match status" value="1"/>
</dbReference>
<comment type="subcellular location">
    <subcellularLocation>
        <location evidence="1">Endoplasmic reticulum lumen</location>
    </subcellularLocation>
</comment>
<dbReference type="PANTHER" id="PTHR44140:SF2">
    <property type="entry name" value="LD25575P"/>
    <property type="match status" value="1"/>
</dbReference>
<name>A0AA39FTV2_MICHY</name>
<keyword evidence="11" id="KW-1185">Reference proteome</keyword>
<dbReference type="PANTHER" id="PTHR44140">
    <property type="entry name" value="LD25575P"/>
    <property type="match status" value="1"/>
</dbReference>
<organism evidence="10 11">
    <name type="scientific">Microctonus hyperodae</name>
    <name type="common">Parasitoid wasp</name>
    <dbReference type="NCBI Taxonomy" id="165561"/>
    <lineage>
        <taxon>Eukaryota</taxon>
        <taxon>Metazoa</taxon>
        <taxon>Ecdysozoa</taxon>
        <taxon>Arthropoda</taxon>
        <taxon>Hexapoda</taxon>
        <taxon>Insecta</taxon>
        <taxon>Pterygota</taxon>
        <taxon>Neoptera</taxon>
        <taxon>Endopterygota</taxon>
        <taxon>Hymenoptera</taxon>
        <taxon>Apocrita</taxon>
        <taxon>Ichneumonoidea</taxon>
        <taxon>Braconidae</taxon>
        <taxon>Euphorinae</taxon>
        <taxon>Microctonus</taxon>
    </lineage>
</organism>
<dbReference type="GO" id="GO:0005788">
    <property type="term" value="C:endoplasmic reticulum lumen"/>
    <property type="evidence" value="ECO:0007669"/>
    <property type="project" value="UniProtKB-SubCell"/>
</dbReference>